<evidence type="ECO:0000313" key="2">
    <source>
        <dbReference type="Proteomes" id="UP001254848"/>
    </source>
</evidence>
<gene>
    <name evidence="1" type="ORF">Q4T40_18280</name>
</gene>
<accession>A0ABU3P2B6</accession>
<dbReference type="RefSeq" id="WP_413781646.1">
    <property type="nucleotide sequence ID" value="NZ_JAUOZS010000001.1"/>
</dbReference>
<evidence type="ECO:0000313" key="1">
    <source>
        <dbReference type="EMBL" id="MDT8903187.1"/>
    </source>
</evidence>
<dbReference type="Gene3D" id="3.30.70.270">
    <property type="match status" value="1"/>
</dbReference>
<organism evidence="1 2">
    <name type="scientific">Anaeroselena agilis</name>
    <dbReference type="NCBI Taxonomy" id="3063788"/>
    <lineage>
        <taxon>Bacteria</taxon>
        <taxon>Bacillati</taxon>
        <taxon>Bacillota</taxon>
        <taxon>Negativicutes</taxon>
        <taxon>Acetonemataceae</taxon>
        <taxon>Anaeroselena</taxon>
    </lineage>
</organism>
<dbReference type="InterPro" id="IPR036390">
    <property type="entry name" value="WH_DNA-bd_sf"/>
</dbReference>
<comment type="caution">
    <text evidence="1">The sequence shown here is derived from an EMBL/GenBank/DDBJ whole genome shotgun (WGS) entry which is preliminary data.</text>
</comment>
<sequence length="444" mass="49216">MQLNKNRLAVVGPADSVALISEVAQERGSQLKVFPIIYQDASEVPEILRRYDNEIDFWLFSGKVPYCRAVISGNTQKPLYYIPHTGSSLYRVLVQIANSEKLPINNISFDTFSKKEIEEAFADISPDIPRFYLLEYDGVISAGDVADYHYELWKSGKIEAAVTCFLSSYQKLRGLGVPAFRIWPTRDTIRTMLSVAISEVEASRFKGGQIAIQHIAIDGYEDFIRESASNYAAKRTEMRLYELLLNYTEAVKGSIILHGNGQYTIYSTRGVVEELTRQFTVMPILDDVTRELVVGVSGGIGFGSTAYAAEENAHIALGLAQRAGKGKWMVVLDDKTVCGPLNSATHLRYSLRADEPAFRELAAKLNVSATTVNRIFAACDKLDHATVNADDLAPYLGITPRSTRRLLASMVANGLAEVAGEEGFGKGRPRKLYNVNLDRLLPRP</sequence>
<protein>
    <submittedName>
        <fullName evidence="1">GTP cyclohydrolase</fullName>
    </submittedName>
</protein>
<reference evidence="1 2" key="1">
    <citation type="submission" date="2023-07" db="EMBL/GenBank/DDBJ databases">
        <title>The novel representative of Negativicutes class, Anaeroselena agilis gen. nov. sp. nov.</title>
        <authorList>
            <person name="Prokofeva M.I."/>
            <person name="Elcheninov A.G."/>
            <person name="Klyukina A."/>
            <person name="Kublanov I.V."/>
            <person name="Frolov E.N."/>
            <person name="Podosokorskaya O.A."/>
        </authorList>
    </citation>
    <scope>NUCLEOTIDE SEQUENCE [LARGE SCALE GENOMIC DNA]</scope>
    <source>
        <strain evidence="1 2">4137-cl</strain>
    </source>
</reference>
<dbReference type="EMBL" id="JAUOZS010000001">
    <property type="protein sequence ID" value="MDT8903187.1"/>
    <property type="molecule type" value="Genomic_DNA"/>
</dbReference>
<dbReference type="Proteomes" id="UP001254848">
    <property type="component" value="Unassembled WGS sequence"/>
</dbReference>
<name>A0ABU3P2B6_9FIRM</name>
<dbReference type="SUPFAM" id="SSF46785">
    <property type="entry name" value="Winged helix' DNA-binding domain"/>
    <property type="match status" value="1"/>
</dbReference>
<dbReference type="InterPro" id="IPR043128">
    <property type="entry name" value="Rev_trsase/Diguanyl_cyclase"/>
</dbReference>
<keyword evidence="2" id="KW-1185">Reference proteome</keyword>
<proteinExistence type="predicted"/>